<reference evidence="1 2" key="1">
    <citation type="journal article" date="2003" name="Proc. Natl. Acad. Sci. U.S.A.">
        <title>Complete genome sequence of the marine planctomycete Pirellula sp. strain 1.</title>
        <authorList>
            <person name="Gloeckner F.O."/>
            <person name="Kube M."/>
            <person name="Bauer M."/>
            <person name="Teeling H."/>
            <person name="Lombardot T."/>
            <person name="Ludwig W."/>
            <person name="Gade D."/>
            <person name="Beck A."/>
            <person name="Borzym K."/>
            <person name="Heitmann K."/>
            <person name="Rabus R."/>
            <person name="Schlesner H."/>
            <person name="Amann R."/>
            <person name="Reinhardt R."/>
        </authorList>
    </citation>
    <scope>NUCLEOTIDE SEQUENCE [LARGE SCALE GENOMIC DNA]</scope>
    <source>
        <strain evidence="2">DSM 10527 / NCIMB 13988 / SH1</strain>
    </source>
</reference>
<dbReference type="KEGG" id="rba:RB5506"/>
<gene>
    <name evidence="1" type="ordered locus">RB5506</name>
</gene>
<dbReference type="InParanoid" id="Q7URQ8"/>
<evidence type="ECO:0000313" key="1">
    <source>
        <dbReference type="EMBL" id="CAD74280.1"/>
    </source>
</evidence>
<organism evidence="1 2">
    <name type="scientific">Rhodopirellula baltica (strain DSM 10527 / NCIMB 13988 / SH1)</name>
    <dbReference type="NCBI Taxonomy" id="243090"/>
    <lineage>
        <taxon>Bacteria</taxon>
        <taxon>Pseudomonadati</taxon>
        <taxon>Planctomycetota</taxon>
        <taxon>Planctomycetia</taxon>
        <taxon>Pirellulales</taxon>
        <taxon>Pirellulaceae</taxon>
        <taxon>Rhodopirellula</taxon>
    </lineage>
</organism>
<name>Q7URQ8_RHOBA</name>
<protein>
    <submittedName>
        <fullName evidence="1">Uncharacterized protein</fullName>
    </submittedName>
</protein>
<dbReference type="HOGENOM" id="CLU_3103146_0_0_0"/>
<evidence type="ECO:0000313" key="2">
    <source>
        <dbReference type="Proteomes" id="UP000001025"/>
    </source>
</evidence>
<dbReference type="AlphaFoldDB" id="Q7URQ8"/>
<dbReference type="EnsemblBacteria" id="CAD74280">
    <property type="protein sequence ID" value="CAD74280"/>
    <property type="gene ID" value="RB5506"/>
</dbReference>
<accession>Q7URQ8</accession>
<dbReference type="EMBL" id="BX294142">
    <property type="protein sequence ID" value="CAD74280.1"/>
    <property type="molecule type" value="Genomic_DNA"/>
</dbReference>
<dbReference type="Proteomes" id="UP000001025">
    <property type="component" value="Chromosome"/>
</dbReference>
<sequence>MSEPFSKTGHVRYPNVGQKQSWSLQSSLGQFERYEIPRCFQRVWCIFTGWR</sequence>
<keyword evidence="2" id="KW-1185">Reference proteome</keyword>
<dbReference type="STRING" id="243090.RB5506"/>
<proteinExistence type="predicted"/>